<dbReference type="GO" id="GO:0009423">
    <property type="term" value="P:chorismate biosynthetic process"/>
    <property type="evidence" value="ECO:0007669"/>
    <property type="project" value="UniProtKB-UniPathway"/>
</dbReference>
<dbReference type="Gene3D" id="3.20.20.70">
    <property type="entry name" value="Aldolase class I"/>
    <property type="match status" value="2"/>
</dbReference>
<evidence type="ECO:0000256" key="5">
    <source>
        <dbReference type="PIRSR" id="PIRSR602480-1"/>
    </source>
</evidence>
<name>A0A835Z444_9STRA</name>
<dbReference type="SUPFAM" id="SSF51569">
    <property type="entry name" value="Aldolase"/>
    <property type="match status" value="1"/>
</dbReference>
<feature type="binding site" evidence="5">
    <location>
        <position position="111"/>
    </location>
    <ligand>
        <name>Mn(2+)</name>
        <dbReference type="ChEBI" id="CHEBI:29035"/>
    </ligand>
</feature>
<comment type="cofactor">
    <cofactor evidence="5">
        <name>Mn(2+)</name>
        <dbReference type="ChEBI" id="CHEBI:29035"/>
    </cofactor>
    <cofactor evidence="5">
        <name>Co(2+)</name>
        <dbReference type="ChEBI" id="CHEBI:48828"/>
    </cofactor>
    <cofactor evidence="5">
        <name>Cd(2+)</name>
        <dbReference type="ChEBI" id="CHEBI:48775"/>
    </cofactor>
    <text evidence="5">Binds 1 divalent cation per subunit. The enzyme is active with manganese, cobalt or cadmium ions.</text>
</comment>
<dbReference type="UniPathway" id="UPA00053">
    <property type="reaction ID" value="UER00084"/>
</dbReference>
<gene>
    <name evidence="7" type="ORF">JKP88DRAFT_198219</name>
</gene>
<dbReference type="PANTHER" id="PTHR21337">
    <property type="entry name" value="PHOSPHO-2-DEHYDRO-3-DEOXYHEPTONATE ALDOLASE 1, 2"/>
    <property type="match status" value="1"/>
</dbReference>
<keyword evidence="6" id="KW-0057">Aromatic amino acid biosynthesis</keyword>
<feature type="binding site" evidence="5">
    <location>
        <position position="150"/>
    </location>
    <ligand>
        <name>phosphoenolpyruvate</name>
        <dbReference type="ChEBI" id="CHEBI:58702"/>
    </ligand>
</feature>
<dbReference type="InterPro" id="IPR013785">
    <property type="entry name" value="Aldolase_TIM"/>
</dbReference>
<reference evidence="7" key="1">
    <citation type="submission" date="2021-02" db="EMBL/GenBank/DDBJ databases">
        <title>First Annotated Genome of the Yellow-green Alga Tribonema minus.</title>
        <authorList>
            <person name="Mahan K.M."/>
        </authorList>
    </citation>
    <scope>NUCLEOTIDE SEQUENCE</scope>
    <source>
        <strain evidence="7">UTEX B ZZ1240</strain>
    </source>
</reference>
<dbReference type="EMBL" id="JAFCMP010000113">
    <property type="protein sequence ID" value="KAG5186073.1"/>
    <property type="molecule type" value="Genomic_DNA"/>
</dbReference>
<feature type="binding site" evidence="5">
    <location>
        <position position="468"/>
    </location>
    <ligand>
        <name>Mn(2+)</name>
        <dbReference type="ChEBI" id="CHEBI:29035"/>
    </ligand>
</feature>
<dbReference type="OrthoDB" id="2338at2759"/>
<feature type="binding site" evidence="5">
    <location>
        <position position="437"/>
    </location>
    <ligand>
        <name>Mn(2+)</name>
        <dbReference type="ChEBI" id="CHEBI:29035"/>
    </ligand>
</feature>
<comment type="pathway">
    <text evidence="1 6">Metabolic intermediate biosynthesis; chorismate biosynthesis; chorismate from D-erythrose 4-phosphate and phosphoenolpyruvate: step 1/7.</text>
</comment>
<dbReference type="Pfam" id="PF01474">
    <property type="entry name" value="DAHP_synth_2"/>
    <property type="match status" value="1"/>
</dbReference>
<feature type="binding site" evidence="5">
    <location>
        <position position="395"/>
    </location>
    <ligand>
        <name>Mn(2+)</name>
        <dbReference type="ChEBI" id="CHEBI:29035"/>
    </ligand>
</feature>
<evidence type="ECO:0000256" key="6">
    <source>
        <dbReference type="RuleBase" id="RU363071"/>
    </source>
</evidence>
<evidence type="ECO:0000256" key="1">
    <source>
        <dbReference type="ARBA" id="ARBA00004688"/>
    </source>
</evidence>
<dbReference type="GO" id="GO:0003849">
    <property type="term" value="F:3-deoxy-7-phosphoheptulonate synthase activity"/>
    <property type="evidence" value="ECO:0007669"/>
    <property type="project" value="UniProtKB-EC"/>
</dbReference>
<comment type="catalytic activity">
    <reaction evidence="4 6">
        <text>D-erythrose 4-phosphate + phosphoenolpyruvate + H2O = 7-phospho-2-dehydro-3-deoxy-D-arabino-heptonate + phosphate</text>
        <dbReference type="Rhea" id="RHEA:14717"/>
        <dbReference type="ChEBI" id="CHEBI:15377"/>
        <dbReference type="ChEBI" id="CHEBI:16897"/>
        <dbReference type="ChEBI" id="CHEBI:43474"/>
        <dbReference type="ChEBI" id="CHEBI:58394"/>
        <dbReference type="ChEBI" id="CHEBI:58702"/>
        <dbReference type="EC" id="2.5.1.54"/>
    </reaction>
</comment>
<dbReference type="GO" id="GO:0008652">
    <property type="term" value="P:amino acid biosynthetic process"/>
    <property type="evidence" value="ECO:0007669"/>
    <property type="project" value="UniProtKB-KW"/>
</dbReference>
<evidence type="ECO:0000256" key="3">
    <source>
        <dbReference type="ARBA" id="ARBA00022679"/>
    </source>
</evidence>
<dbReference type="EC" id="2.5.1.54" evidence="6"/>
<evidence type="ECO:0000256" key="2">
    <source>
        <dbReference type="ARBA" id="ARBA00008911"/>
    </source>
</evidence>
<sequence>MKTETAAAVLALAASAGAFAPRALPHRMVMSPPKATIEVPLDVAPGWRPDSWRSRKAYQMPEYNDGEKLADAERILARQSPLVFAGECRDLHQELVAATNGQGFLLMGGDCAESFQEFNVNHVRDTFRVILQMALIMTFGGAMPITKIGRMAGQFAKPRSDPYEDRKGVKLPSYRGDIVNGEEFTAEARENDPYRMVAAYHQSSQTLNILRAFATGGYADISRLHAWNLDFVDQTEPGSRYRQMATKVDESMRFMKAIGVDTADARFKQTKFYTAHECLLLPYEQSLTRLDSTTGKWYDCSAHMVWVGERTRQLDAAHLEFVRGIGNPLGVKISDKCTPDELLQLLDVINPTNTPGRVTLITRMNPDKLRKHLPELIRAVQREGRQVLWISDPVHGNTIKTDSGYKTRPFDKIRAELRAFFDVHAEMGSHAGGVHVEMTGEDVTECIGGSVSEILEADLAKRYHTYCDPRLNGMQSLELAFLIADRMRKDQGLPPLAL</sequence>
<comment type="caution">
    <text evidence="7">The sequence shown here is derived from an EMBL/GenBank/DDBJ whole genome shotgun (WGS) entry which is preliminary data.</text>
</comment>
<accession>A0A835Z444</accession>
<dbReference type="PANTHER" id="PTHR21337:SF0">
    <property type="entry name" value="PHOSPHO-2-DEHYDRO-3-DEOXYHEPTONATE ALDOLASE"/>
    <property type="match status" value="1"/>
</dbReference>
<evidence type="ECO:0000313" key="7">
    <source>
        <dbReference type="EMBL" id="KAG5186073.1"/>
    </source>
</evidence>
<protein>
    <recommendedName>
        <fullName evidence="6">Phospho-2-dehydro-3-deoxyheptonate aldolase</fullName>
        <ecNumber evidence="6">2.5.1.54</ecNumber>
    </recommendedName>
</protein>
<dbReference type="AlphaFoldDB" id="A0A835Z444"/>
<feature type="binding site" evidence="5">
    <location>
        <begin position="309"/>
        <end position="310"/>
    </location>
    <ligand>
        <name>phosphoenolpyruvate</name>
        <dbReference type="ChEBI" id="CHEBI:58702"/>
    </ligand>
</feature>
<dbReference type="NCBIfam" id="TIGR01358">
    <property type="entry name" value="DAHP_synth_II"/>
    <property type="match status" value="1"/>
</dbReference>
<dbReference type="Proteomes" id="UP000664859">
    <property type="component" value="Unassembled WGS sequence"/>
</dbReference>
<proteinExistence type="inferred from homology"/>
<feature type="binding site" evidence="5">
    <location>
        <position position="332"/>
    </location>
    <ligand>
        <name>phosphoenolpyruvate</name>
        <dbReference type="ChEBI" id="CHEBI:58702"/>
    </ligand>
</feature>
<keyword evidence="6" id="KW-0028">Amino-acid biosynthesis</keyword>
<dbReference type="InterPro" id="IPR002480">
    <property type="entry name" value="DAHP_synth_2"/>
</dbReference>
<keyword evidence="5" id="KW-0170">Cobalt</keyword>
<evidence type="ECO:0000256" key="4">
    <source>
        <dbReference type="ARBA" id="ARBA00047508"/>
    </source>
</evidence>
<keyword evidence="5" id="KW-0104">Cadmium</keyword>
<keyword evidence="3 6" id="KW-0808">Transferase</keyword>
<comment type="similarity">
    <text evidence="2 6">Belongs to the class-II DAHP synthase family.</text>
</comment>
<organism evidence="7 8">
    <name type="scientific">Tribonema minus</name>
    <dbReference type="NCBI Taxonomy" id="303371"/>
    <lineage>
        <taxon>Eukaryota</taxon>
        <taxon>Sar</taxon>
        <taxon>Stramenopiles</taxon>
        <taxon>Ochrophyta</taxon>
        <taxon>PX clade</taxon>
        <taxon>Xanthophyceae</taxon>
        <taxon>Tribonematales</taxon>
        <taxon>Tribonemataceae</taxon>
        <taxon>Tribonema</taxon>
    </lineage>
</organism>
<evidence type="ECO:0000313" key="8">
    <source>
        <dbReference type="Proteomes" id="UP000664859"/>
    </source>
</evidence>
<dbReference type="GO" id="GO:0009073">
    <property type="term" value="P:aromatic amino acid family biosynthetic process"/>
    <property type="evidence" value="ECO:0007669"/>
    <property type="project" value="UniProtKB-KW"/>
</dbReference>
<feature type="binding site" evidence="5">
    <location>
        <position position="363"/>
    </location>
    <ligand>
        <name>phosphoenolpyruvate</name>
        <dbReference type="ChEBI" id="CHEBI:58702"/>
    </ligand>
</feature>
<keyword evidence="5" id="KW-0464">Manganese</keyword>
<keyword evidence="8" id="KW-1185">Reference proteome</keyword>